<dbReference type="Pfam" id="PF09997">
    <property type="entry name" value="DUF2238"/>
    <property type="match status" value="1"/>
</dbReference>
<feature type="transmembrane region" description="Helical" evidence="2">
    <location>
        <begin position="165"/>
        <end position="183"/>
    </location>
</feature>
<gene>
    <name evidence="3" type="ORF">GCM10022402_30510</name>
</gene>
<evidence type="ECO:0008006" key="5">
    <source>
        <dbReference type="Google" id="ProtNLM"/>
    </source>
</evidence>
<dbReference type="EMBL" id="BAABDD010000013">
    <property type="protein sequence ID" value="GAA3749184.1"/>
    <property type="molecule type" value="Genomic_DNA"/>
</dbReference>
<keyword evidence="4" id="KW-1185">Reference proteome</keyword>
<name>A0ABP7FW90_9ACTN</name>
<evidence type="ECO:0000313" key="4">
    <source>
        <dbReference type="Proteomes" id="UP001500908"/>
    </source>
</evidence>
<feature type="transmembrane region" description="Helical" evidence="2">
    <location>
        <begin position="203"/>
        <end position="222"/>
    </location>
</feature>
<proteinExistence type="predicted"/>
<accession>A0ABP7FW90</accession>
<evidence type="ECO:0000256" key="1">
    <source>
        <dbReference type="SAM" id="MobiDB-lite"/>
    </source>
</evidence>
<sequence>MPGGATACHGLRAGASAKGARTRTAVSPVGGGRGRRHAGRGRRAAAKVWARLGLAARGAALVSVLGLLLTGQWLAALGFALILLALLLIWQRRVPVAVDAVFASVTVVAAWANVESWYQQVPGVDMLIHLLLTGSGGVVGLFALVELGGLPALEDSSGRVRRWAVVLWVVMVGITGAMVWELYEWWMDLVTQEFPARHHDVRTDLVAGTLGALAAGLAVALGPQRWRRRAR</sequence>
<evidence type="ECO:0000313" key="3">
    <source>
        <dbReference type="EMBL" id="GAA3749184.1"/>
    </source>
</evidence>
<organism evidence="3 4">
    <name type="scientific">Salinactinospora qingdaonensis</name>
    <dbReference type="NCBI Taxonomy" id="702744"/>
    <lineage>
        <taxon>Bacteria</taxon>
        <taxon>Bacillati</taxon>
        <taxon>Actinomycetota</taxon>
        <taxon>Actinomycetes</taxon>
        <taxon>Streptosporangiales</taxon>
        <taxon>Nocardiopsidaceae</taxon>
        <taxon>Salinactinospora</taxon>
    </lineage>
</organism>
<evidence type="ECO:0000256" key="2">
    <source>
        <dbReference type="SAM" id="Phobius"/>
    </source>
</evidence>
<dbReference type="InterPro" id="IPR014509">
    <property type="entry name" value="YjdF-like"/>
</dbReference>
<keyword evidence="2" id="KW-0812">Transmembrane</keyword>
<keyword evidence="2" id="KW-1133">Transmembrane helix</keyword>
<feature type="transmembrane region" description="Helical" evidence="2">
    <location>
        <begin position="97"/>
        <end position="114"/>
    </location>
</feature>
<feature type="transmembrane region" description="Helical" evidence="2">
    <location>
        <begin position="73"/>
        <end position="90"/>
    </location>
</feature>
<reference evidence="4" key="1">
    <citation type="journal article" date="2019" name="Int. J. Syst. Evol. Microbiol.">
        <title>The Global Catalogue of Microorganisms (GCM) 10K type strain sequencing project: providing services to taxonomists for standard genome sequencing and annotation.</title>
        <authorList>
            <consortium name="The Broad Institute Genomics Platform"/>
            <consortium name="The Broad Institute Genome Sequencing Center for Infectious Disease"/>
            <person name="Wu L."/>
            <person name="Ma J."/>
        </authorList>
    </citation>
    <scope>NUCLEOTIDE SEQUENCE [LARGE SCALE GENOMIC DNA]</scope>
    <source>
        <strain evidence="4">JCM 17137</strain>
    </source>
</reference>
<protein>
    <recommendedName>
        <fullName evidence="5">VanZ-like domain-containing protein</fullName>
    </recommendedName>
</protein>
<feature type="transmembrane region" description="Helical" evidence="2">
    <location>
        <begin position="126"/>
        <end position="153"/>
    </location>
</feature>
<feature type="region of interest" description="Disordered" evidence="1">
    <location>
        <begin position="14"/>
        <end position="37"/>
    </location>
</feature>
<keyword evidence="2" id="KW-0472">Membrane</keyword>
<comment type="caution">
    <text evidence="3">The sequence shown here is derived from an EMBL/GenBank/DDBJ whole genome shotgun (WGS) entry which is preliminary data.</text>
</comment>
<dbReference type="Proteomes" id="UP001500908">
    <property type="component" value="Unassembled WGS sequence"/>
</dbReference>